<dbReference type="GO" id="GO:0008757">
    <property type="term" value="F:S-adenosylmethionine-dependent methyltransferase activity"/>
    <property type="evidence" value="ECO:0007669"/>
    <property type="project" value="UniProtKB-ARBA"/>
</dbReference>
<dbReference type="AlphaFoldDB" id="A0A2R4ME32"/>
<dbReference type="PROSITE" id="PS00092">
    <property type="entry name" value="N6_MTASE"/>
    <property type="match status" value="1"/>
</dbReference>
<evidence type="ECO:0000259" key="3">
    <source>
        <dbReference type="Pfam" id="PF05175"/>
    </source>
</evidence>
<dbReference type="KEGG" id="mmyr:MXMO3_01773"/>
<dbReference type="GO" id="GO:0008170">
    <property type="term" value="F:N-methyltransferase activity"/>
    <property type="evidence" value="ECO:0007669"/>
    <property type="project" value="UniProtKB-ARBA"/>
</dbReference>
<evidence type="ECO:0000313" key="5">
    <source>
        <dbReference type="Proteomes" id="UP000258927"/>
    </source>
</evidence>
<gene>
    <name evidence="4" type="ORF">MXMO3_01773</name>
</gene>
<proteinExistence type="predicted"/>
<dbReference type="PRINTS" id="PR00507">
    <property type="entry name" value="N12N6MTFRASE"/>
</dbReference>
<evidence type="ECO:0000313" key="4">
    <source>
        <dbReference type="EMBL" id="AVX04298.1"/>
    </source>
</evidence>
<evidence type="ECO:0000256" key="2">
    <source>
        <dbReference type="ARBA" id="ARBA00022691"/>
    </source>
</evidence>
<keyword evidence="2" id="KW-0949">S-adenosyl-L-methionine</keyword>
<dbReference type="Proteomes" id="UP000258927">
    <property type="component" value="Chromosome"/>
</dbReference>
<dbReference type="Gene3D" id="3.40.50.150">
    <property type="entry name" value="Vaccinia Virus protein VP39"/>
    <property type="match status" value="1"/>
</dbReference>
<dbReference type="Pfam" id="PF05175">
    <property type="entry name" value="MTS"/>
    <property type="match status" value="1"/>
</dbReference>
<keyword evidence="5" id="KW-1185">Reference proteome</keyword>
<keyword evidence="1" id="KW-0808">Transferase</keyword>
<dbReference type="EMBL" id="CP021330">
    <property type="protein sequence ID" value="AVX04298.1"/>
    <property type="molecule type" value="Genomic_DNA"/>
</dbReference>
<protein>
    <recommendedName>
        <fullName evidence="3">Methyltransferase small domain-containing protein</fullName>
    </recommendedName>
</protein>
<name>A0A2R4ME32_9HYPH</name>
<sequence length="255" mass="27801">MTVQVPQPVMEVLDRAIIDGSALQLTGQLDRKLYVETNKVLEAAGGKWNRKAKAHIFDGEALDAIEPILLTGEYARTKQDFGQFDSPEEVVGLVIQLARIEPGMSVLEPSAGIGNIAIAAERAGGKVVAVEIDTKRFSVLNADPKLEAIHANFLEWSDHARFDRVVMNPPFARQADVHHVNHAHRFLKSGGLLVAIMSASVMFRDNGLTREFRAFVERQGGTIERLPDHSFKASGTAVHTCIVAIPALTPTAHAI</sequence>
<organism evidence="4 5">
    <name type="scientific">Maritalea myrionectae</name>
    <dbReference type="NCBI Taxonomy" id="454601"/>
    <lineage>
        <taxon>Bacteria</taxon>
        <taxon>Pseudomonadati</taxon>
        <taxon>Pseudomonadota</taxon>
        <taxon>Alphaproteobacteria</taxon>
        <taxon>Hyphomicrobiales</taxon>
        <taxon>Devosiaceae</taxon>
        <taxon>Maritalea</taxon>
    </lineage>
</organism>
<dbReference type="CDD" id="cd02440">
    <property type="entry name" value="AdoMet_MTases"/>
    <property type="match status" value="1"/>
</dbReference>
<dbReference type="GO" id="GO:0003676">
    <property type="term" value="F:nucleic acid binding"/>
    <property type="evidence" value="ECO:0007669"/>
    <property type="project" value="InterPro"/>
</dbReference>
<accession>A0A2R4ME32</accession>
<dbReference type="InterPro" id="IPR029063">
    <property type="entry name" value="SAM-dependent_MTases_sf"/>
</dbReference>
<dbReference type="InterPro" id="IPR007848">
    <property type="entry name" value="Small_mtfrase_dom"/>
</dbReference>
<dbReference type="SUPFAM" id="SSF53335">
    <property type="entry name" value="S-adenosyl-L-methionine-dependent methyltransferases"/>
    <property type="match status" value="1"/>
</dbReference>
<dbReference type="GO" id="GO:0032259">
    <property type="term" value="P:methylation"/>
    <property type="evidence" value="ECO:0007669"/>
    <property type="project" value="UniProtKB-KW"/>
</dbReference>
<reference evidence="4 5" key="1">
    <citation type="submission" date="2017-05" db="EMBL/GenBank/DDBJ databases">
        <title>Genome Analysis of Maritalea myrionectae HL2708#5.</title>
        <authorList>
            <consortium name="Cotde Inc.-PKNU"/>
            <person name="Jang D."/>
            <person name="Oh H.-M."/>
        </authorList>
    </citation>
    <scope>NUCLEOTIDE SEQUENCE [LARGE SCALE GENOMIC DNA]</scope>
    <source>
        <strain evidence="4 5">HL2708#5</strain>
    </source>
</reference>
<keyword evidence="1" id="KW-0489">Methyltransferase</keyword>
<dbReference type="RefSeq" id="WP_117395632.1">
    <property type="nucleotide sequence ID" value="NZ_CP021330.1"/>
</dbReference>
<feature type="domain" description="Methyltransferase small" evidence="3">
    <location>
        <begin position="105"/>
        <end position="213"/>
    </location>
</feature>
<dbReference type="InterPro" id="IPR002052">
    <property type="entry name" value="DNA_methylase_N6_adenine_CS"/>
</dbReference>
<evidence type="ECO:0000256" key="1">
    <source>
        <dbReference type="ARBA" id="ARBA00022603"/>
    </source>
</evidence>